<evidence type="ECO:0000256" key="3">
    <source>
        <dbReference type="ARBA" id="ARBA00022840"/>
    </source>
</evidence>
<dbReference type="GO" id="GO:0005524">
    <property type="term" value="F:ATP binding"/>
    <property type="evidence" value="ECO:0007669"/>
    <property type="project" value="UniProtKB-KW"/>
</dbReference>
<evidence type="ECO:0000256" key="2">
    <source>
        <dbReference type="ARBA" id="ARBA00022741"/>
    </source>
</evidence>
<evidence type="ECO:0000313" key="6">
    <source>
        <dbReference type="Proteomes" id="UP000036608"/>
    </source>
</evidence>
<dbReference type="AlphaFoldDB" id="A0A0H5AKW8"/>
<dbReference type="OrthoDB" id="5292475at2"/>
<reference evidence="5 6" key="1">
    <citation type="journal article" date="2015" name="Genome Announc.">
        <title>Complete Genome Sequence of the Rhizobacterium Pseudomonas trivialis Strain IHBB745 with Multiple Plant Growth-Promoting Activities and Tolerance to Desiccation and Alkalinity.</title>
        <authorList>
            <person name="Gulati A."/>
            <person name="Swarnkar M.K."/>
            <person name="Vyas P."/>
            <person name="Rahi P."/>
            <person name="Thakur R."/>
            <person name="Thakur N."/>
            <person name="Singh A.K."/>
        </authorList>
    </citation>
    <scope>NUCLEOTIDE SEQUENCE [LARGE SCALE GENOMIC DNA]</scope>
    <source>
        <strain evidence="6">745</strain>
    </source>
</reference>
<dbReference type="Proteomes" id="UP000036608">
    <property type="component" value="Chromosome"/>
</dbReference>
<dbReference type="InterPro" id="IPR050153">
    <property type="entry name" value="Metal_Ion_Import_ABC"/>
</dbReference>
<dbReference type="KEGG" id="ptv:AA957_00675"/>
<dbReference type="InterPro" id="IPR003439">
    <property type="entry name" value="ABC_transporter-like_ATP-bd"/>
</dbReference>
<dbReference type="Gene3D" id="3.40.50.300">
    <property type="entry name" value="P-loop containing nucleotide triphosphate hydrolases"/>
    <property type="match status" value="1"/>
</dbReference>
<keyword evidence="3" id="KW-0067">ATP-binding</keyword>
<dbReference type="SMART" id="SM00382">
    <property type="entry name" value="AAA"/>
    <property type="match status" value="1"/>
</dbReference>
<dbReference type="PANTHER" id="PTHR42734:SF21">
    <property type="entry name" value="IRON ABC TRANSPORTER, ATP-BINDING PROTEIN"/>
    <property type="match status" value="1"/>
</dbReference>
<protein>
    <submittedName>
        <fullName evidence="5">Ferrichrome ABC transporter</fullName>
    </submittedName>
</protein>
<keyword evidence="2" id="KW-0547">Nucleotide-binding</keyword>
<gene>
    <name evidence="5" type="ORF">AA957_00675</name>
</gene>
<dbReference type="PROSITE" id="PS50893">
    <property type="entry name" value="ABC_TRANSPORTER_2"/>
    <property type="match status" value="1"/>
</dbReference>
<dbReference type="SUPFAM" id="SSF52540">
    <property type="entry name" value="P-loop containing nucleoside triphosphate hydrolases"/>
    <property type="match status" value="1"/>
</dbReference>
<dbReference type="PROSITE" id="PS00211">
    <property type="entry name" value="ABC_TRANSPORTER_1"/>
    <property type="match status" value="1"/>
</dbReference>
<sequence>MVKIQLQDLGARYGQRTIIRGVTTAAFNGGQVVAVVGPNAAGKSTLFKRMAGLIDGPGQVILQDSKKGEQGICYMPQGLNASARLTVYESVLLARKQLSPQWTVHDDELNLVDEMLEALGISDLSFRNLGELSGGQQQLVSIAQTLVREPEILLMDEPTSALDMHRQVQVLNFMRALARKQQVIVFIALHDLNQALRFADQVLVIADGTAQGSGVSHEVITEHMLREVYQVEARIEQCSQGQRHILIDGIT</sequence>
<accession>A0A0H5AKW8</accession>
<feature type="domain" description="ABC transporter" evidence="4">
    <location>
        <begin position="4"/>
        <end position="232"/>
    </location>
</feature>
<dbReference type="PANTHER" id="PTHR42734">
    <property type="entry name" value="METAL TRANSPORT SYSTEM ATP-BINDING PROTEIN TM_0124-RELATED"/>
    <property type="match status" value="1"/>
</dbReference>
<evidence type="ECO:0000259" key="4">
    <source>
        <dbReference type="PROSITE" id="PS50893"/>
    </source>
</evidence>
<dbReference type="GO" id="GO:0016887">
    <property type="term" value="F:ATP hydrolysis activity"/>
    <property type="evidence" value="ECO:0007669"/>
    <property type="project" value="InterPro"/>
</dbReference>
<dbReference type="CDD" id="cd03214">
    <property type="entry name" value="ABC_Iron-Siderophores_B12_Hemin"/>
    <property type="match status" value="1"/>
</dbReference>
<dbReference type="Pfam" id="PF00005">
    <property type="entry name" value="ABC_tran"/>
    <property type="match status" value="1"/>
</dbReference>
<organism evidence="5 6">
    <name type="scientific">Pseudomonas trivialis</name>
    <dbReference type="NCBI Taxonomy" id="200450"/>
    <lineage>
        <taxon>Bacteria</taxon>
        <taxon>Pseudomonadati</taxon>
        <taxon>Pseudomonadota</taxon>
        <taxon>Gammaproteobacteria</taxon>
        <taxon>Pseudomonadales</taxon>
        <taxon>Pseudomonadaceae</taxon>
        <taxon>Pseudomonas</taxon>
    </lineage>
</organism>
<proteinExistence type="predicted"/>
<evidence type="ECO:0000313" key="5">
    <source>
        <dbReference type="EMBL" id="AKS04692.1"/>
    </source>
</evidence>
<dbReference type="InterPro" id="IPR017871">
    <property type="entry name" value="ABC_transporter-like_CS"/>
</dbReference>
<evidence type="ECO:0000256" key="1">
    <source>
        <dbReference type="ARBA" id="ARBA00022448"/>
    </source>
</evidence>
<dbReference type="InterPro" id="IPR027417">
    <property type="entry name" value="P-loop_NTPase"/>
</dbReference>
<dbReference type="InterPro" id="IPR003593">
    <property type="entry name" value="AAA+_ATPase"/>
</dbReference>
<keyword evidence="1" id="KW-0813">Transport</keyword>
<reference evidence="6" key="2">
    <citation type="submission" date="2015-05" db="EMBL/GenBank/DDBJ databases">
        <authorList>
            <person name="Swarnkar M.K."/>
            <person name="Vyas P."/>
            <person name="Rahi P."/>
            <person name="Thakur R."/>
            <person name="Thakur N."/>
            <person name="Singh A.K."/>
            <person name="Gulati A."/>
        </authorList>
    </citation>
    <scope>NUCLEOTIDE SEQUENCE [LARGE SCALE GENOMIC DNA]</scope>
    <source>
        <strain evidence="6">745</strain>
    </source>
</reference>
<name>A0A0H5AKW8_9PSED</name>
<dbReference type="RefSeq" id="WP_049708440.1">
    <property type="nucleotide sequence ID" value="NZ_CP011507.1"/>
</dbReference>
<dbReference type="EMBL" id="CP011507">
    <property type="protein sequence ID" value="AKS04692.1"/>
    <property type="molecule type" value="Genomic_DNA"/>
</dbReference>
<dbReference type="PATRIC" id="fig|200450.3.peg.152"/>